<proteinExistence type="predicted"/>
<accession>A0A398CU74</accession>
<evidence type="ECO:0000313" key="2">
    <source>
        <dbReference type="Proteomes" id="UP000266340"/>
    </source>
</evidence>
<organism evidence="1 2">
    <name type="scientific">Cohnella faecalis</name>
    <dbReference type="NCBI Taxonomy" id="2315694"/>
    <lineage>
        <taxon>Bacteria</taxon>
        <taxon>Bacillati</taxon>
        <taxon>Bacillota</taxon>
        <taxon>Bacilli</taxon>
        <taxon>Bacillales</taxon>
        <taxon>Paenibacillaceae</taxon>
        <taxon>Cohnella</taxon>
    </lineage>
</organism>
<protein>
    <submittedName>
        <fullName evidence="1">Uncharacterized protein</fullName>
    </submittedName>
</protein>
<sequence length="154" mass="18049">MDLMESVKSRMNGRSDLRYQPFEANGYGCCVLYLEGSIDLEMLQSHVFRPLQRRANGVDKDRWRRSLFDDLNLMSTPYFVTDNEDDMIAAMLEGKVVLTVKDKAGRRYCRLRSNRSAPSRCRRTRRRFADPKTRSWRTSGRIYRLSGNGSRRPI</sequence>
<keyword evidence="2" id="KW-1185">Reference proteome</keyword>
<gene>
    <name evidence="1" type="ORF">D3H35_17645</name>
</gene>
<dbReference type="RefSeq" id="WP_119150554.1">
    <property type="nucleotide sequence ID" value="NZ_QXJM01000039.1"/>
</dbReference>
<evidence type="ECO:0000313" key="1">
    <source>
        <dbReference type="EMBL" id="RIE02514.1"/>
    </source>
</evidence>
<reference evidence="1 2" key="1">
    <citation type="submission" date="2018-09" db="EMBL/GenBank/DDBJ databases">
        <title>Cohnella cavernae sp. nov., isolated from a karst cave.</title>
        <authorList>
            <person name="Zhu H."/>
        </authorList>
    </citation>
    <scope>NUCLEOTIDE SEQUENCE [LARGE SCALE GENOMIC DNA]</scope>
    <source>
        <strain evidence="1 2">K2E09-144</strain>
    </source>
</reference>
<dbReference type="EMBL" id="QXJM01000039">
    <property type="protein sequence ID" value="RIE02514.1"/>
    <property type="molecule type" value="Genomic_DNA"/>
</dbReference>
<name>A0A398CU74_9BACL</name>
<comment type="caution">
    <text evidence="1">The sequence shown here is derived from an EMBL/GenBank/DDBJ whole genome shotgun (WGS) entry which is preliminary data.</text>
</comment>
<dbReference type="Proteomes" id="UP000266340">
    <property type="component" value="Unassembled WGS sequence"/>
</dbReference>
<dbReference type="AlphaFoldDB" id="A0A398CU74"/>